<dbReference type="CDD" id="cd08946">
    <property type="entry name" value="SDR_e"/>
    <property type="match status" value="1"/>
</dbReference>
<feature type="domain" description="NAD-dependent epimerase/dehydratase" evidence="1">
    <location>
        <begin position="11"/>
        <end position="160"/>
    </location>
</feature>
<dbReference type="EMBL" id="UINC01168416">
    <property type="protein sequence ID" value="SVD71437.1"/>
    <property type="molecule type" value="Genomic_DNA"/>
</dbReference>
<dbReference type="PANTHER" id="PTHR43245">
    <property type="entry name" value="BIFUNCTIONAL POLYMYXIN RESISTANCE PROTEIN ARNA"/>
    <property type="match status" value="1"/>
</dbReference>
<dbReference type="InterPro" id="IPR001509">
    <property type="entry name" value="Epimerase_deHydtase"/>
</dbReference>
<organism evidence="2">
    <name type="scientific">marine metagenome</name>
    <dbReference type="NCBI Taxonomy" id="408172"/>
    <lineage>
        <taxon>unclassified sequences</taxon>
        <taxon>metagenomes</taxon>
        <taxon>ecological metagenomes</taxon>
    </lineage>
</organism>
<protein>
    <recommendedName>
        <fullName evidence="1">NAD-dependent epimerase/dehydratase domain-containing protein</fullName>
    </recommendedName>
</protein>
<dbReference type="AlphaFoldDB" id="A0A382XJW0"/>
<dbReference type="SUPFAM" id="SSF51735">
    <property type="entry name" value="NAD(P)-binding Rossmann-fold domains"/>
    <property type="match status" value="1"/>
</dbReference>
<feature type="non-terminal residue" evidence="2">
    <location>
        <position position="1"/>
    </location>
</feature>
<evidence type="ECO:0000259" key="1">
    <source>
        <dbReference type="Pfam" id="PF01370"/>
    </source>
</evidence>
<reference evidence="2" key="1">
    <citation type="submission" date="2018-05" db="EMBL/GenBank/DDBJ databases">
        <authorList>
            <person name="Lanie J.A."/>
            <person name="Ng W.-L."/>
            <person name="Kazmierczak K.M."/>
            <person name="Andrzejewski T.M."/>
            <person name="Davidsen T.M."/>
            <person name="Wayne K.J."/>
            <person name="Tettelin H."/>
            <person name="Glass J.I."/>
            <person name="Rusch D."/>
            <person name="Podicherti R."/>
            <person name="Tsui H.-C.T."/>
            <person name="Winkler M.E."/>
        </authorList>
    </citation>
    <scope>NUCLEOTIDE SEQUENCE</scope>
</reference>
<gene>
    <name evidence="2" type="ORF">METZ01_LOCUS424291</name>
</gene>
<evidence type="ECO:0000313" key="2">
    <source>
        <dbReference type="EMBL" id="SVD71437.1"/>
    </source>
</evidence>
<name>A0A382XJW0_9ZZZZ</name>
<accession>A0A382XJW0</accession>
<dbReference type="InterPro" id="IPR036291">
    <property type="entry name" value="NAD(P)-bd_dom_sf"/>
</dbReference>
<proteinExistence type="predicted"/>
<dbReference type="PANTHER" id="PTHR43245:SF23">
    <property type="entry name" value="NAD(P)-BINDING DOMAIN-CONTAINING PROTEIN"/>
    <property type="match status" value="1"/>
</dbReference>
<dbReference type="InterPro" id="IPR050177">
    <property type="entry name" value="Lipid_A_modif_metabolic_enz"/>
</dbReference>
<dbReference type="Pfam" id="PF01370">
    <property type="entry name" value="Epimerase"/>
    <property type="match status" value="1"/>
</dbReference>
<dbReference type="Gene3D" id="3.40.50.720">
    <property type="entry name" value="NAD(P)-binding Rossmann-like Domain"/>
    <property type="match status" value="1"/>
</dbReference>
<sequence>SNDPLGELNSKLTHEINYLSTVRLAKISKQAGVQRFIFSSSCSTYGKNLTFANENSDLEPLTEYAKSKVKSESEILALKDEEFCPTVLRNATVYGNSPSLRLDLVVNNLTASAFVTGKVKLLSDGTAWRPQLHVEDMSNAFLTVMESSEELIRGQIFNVGNNDENFKIYQIAEEVKKIIPGSKIEFVNKSNKDSRSYKVDFTKINNTLGFKTKWNLEKGIKQLYDFFKKEKLIENDFHDKKFYRLKQLKWLIENNRLDNNLKFN</sequence>